<keyword evidence="2" id="KW-1185">Reference proteome</keyword>
<evidence type="ECO:0000313" key="1">
    <source>
        <dbReference type="EMBL" id="KAH0553415.1"/>
    </source>
</evidence>
<organism evidence="1 2">
    <name type="scientific">Trichoglossum hirsutum</name>
    <dbReference type="NCBI Taxonomy" id="265104"/>
    <lineage>
        <taxon>Eukaryota</taxon>
        <taxon>Fungi</taxon>
        <taxon>Dikarya</taxon>
        <taxon>Ascomycota</taxon>
        <taxon>Pezizomycotina</taxon>
        <taxon>Geoglossomycetes</taxon>
        <taxon>Geoglossales</taxon>
        <taxon>Geoglossaceae</taxon>
        <taxon>Trichoglossum</taxon>
    </lineage>
</organism>
<name>A0A9P8L5I9_9PEZI</name>
<dbReference type="PANTHER" id="PTHR36847:SF1">
    <property type="entry name" value="AMIDOLIGASE ENZYME"/>
    <property type="match status" value="1"/>
</dbReference>
<dbReference type="AlphaFoldDB" id="A0A9P8L5I9"/>
<dbReference type="InterPro" id="IPR022025">
    <property type="entry name" value="Amidoligase_2"/>
</dbReference>
<sequence length="367" mass="41293">MNGIHYIDTPPIDSSIYSTLPPFGDFGKPQDCHFRPFFGCEFQFVVKVRGSTLPLVKRADTSIGSESDTPTENDWVDDIAARLRIAISDALRNRNAPSYKPSWGSKRFDYNYWCVTTDTAITVPLPSETGGYDTFFVGVVVNSRVLSADWAGYVELQNAVRAITGRFTTGVNESCRFRVYVGNKGRSKLDLWTLKTLAGLMAGWEPQMNSLHPAHRCHPGSESPPLSNMARLHGKTRSQRVMAIDACDNTDELFRLLAKDRGMPVIDLNRPCPSDHALYRTVEFRQHEGTLEEDRMVMWVRLAAGMVKGAFEVSDRFCSNLMNGKGANFTILELLRSLGMHDIADYYKDKLHWHEWASESGGMSGYR</sequence>
<proteinExistence type="predicted"/>
<dbReference type="Proteomes" id="UP000750711">
    <property type="component" value="Unassembled WGS sequence"/>
</dbReference>
<dbReference type="EMBL" id="JAGHQM010001486">
    <property type="protein sequence ID" value="KAH0553415.1"/>
    <property type="molecule type" value="Genomic_DNA"/>
</dbReference>
<protein>
    <submittedName>
        <fullName evidence="1">Uncharacterized protein</fullName>
    </submittedName>
</protein>
<comment type="caution">
    <text evidence="1">The sequence shown here is derived from an EMBL/GenBank/DDBJ whole genome shotgun (WGS) entry which is preliminary data.</text>
</comment>
<gene>
    <name evidence="1" type="ORF">GP486_006513</name>
</gene>
<dbReference type="Pfam" id="PF12224">
    <property type="entry name" value="Amidoligase_2"/>
    <property type="match status" value="1"/>
</dbReference>
<accession>A0A9P8L5I9</accession>
<dbReference type="PANTHER" id="PTHR36847">
    <property type="entry name" value="AMIDOLIGASE ENZYME"/>
    <property type="match status" value="1"/>
</dbReference>
<reference evidence="1" key="1">
    <citation type="submission" date="2021-03" db="EMBL/GenBank/DDBJ databases">
        <title>Comparative genomics and phylogenomic investigation of the class Geoglossomycetes provide insights into ecological specialization and systematics.</title>
        <authorList>
            <person name="Melie T."/>
            <person name="Pirro S."/>
            <person name="Miller A.N."/>
            <person name="Quandt A."/>
        </authorList>
    </citation>
    <scope>NUCLEOTIDE SEQUENCE</scope>
    <source>
        <strain evidence="1">CAQ_001_2017</strain>
    </source>
</reference>
<evidence type="ECO:0000313" key="2">
    <source>
        <dbReference type="Proteomes" id="UP000750711"/>
    </source>
</evidence>